<proteinExistence type="predicted"/>
<comment type="caution">
    <text evidence="2">The sequence shown here is derived from an EMBL/GenBank/DDBJ whole genome shotgun (WGS) entry which is preliminary data.</text>
</comment>
<protein>
    <submittedName>
        <fullName evidence="2">DUF6879 family protein</fullName>
    </submittedName>
</protein>
<evidence type="ECO:0000313" key="3">
    <source>
        <dbReference type="Proteomes" id="UP001597479"/>
    </source>
</evidence>
<dbReference type="EMBL" id="JBHUOG010000002">
    <property type="protein sequence ID" value="MFD2796497.1"/>
    <property type="molecule type" value="Genomic_DNA"/>
</dbReference>
<gene>
    <name evidence="2" type="ORF">ACFS27_23245</name>
</gene>
<dbReference type="Pfam" id="PF21806">
    <property type="entry name" value="DUF6879"/>
    <property type="match status" value="1"/>
</dbReference>
<dbReference type="RefSeq" id="WP_377188182.1">
    <property type="nucleotide sequence ID" value="NZ_JBHUOG010000002.1"/>
</dbReference>
<dbReference type="InterPro" id="IPR049244">
    <property type="entry name" value="DUF6879"/>
</dbReference>
<organism evidence="2 3">
    <name type="scientific">Promicromonospora vindobonensis</name>
    <dbReference type="NCBI Taxonomy" id="195748"/>
    <lineage>
        <taxon>Bacteria</taxon>
        <taxon>Bacillati</taxon>
        <taxon>Actinomycetota</taxon>
        <taxon>Actinomycetes</taxon>
        <taxon>Micrococcales</taxon>
        <taxon>Promicromonosporaceae</taxon>
        <taxon>Promicromonospora</taxon>
    </lineage>
</organism>
<evidence type="ECO:0000259" key="1">
    <source>
        <dbReference type="Pfam" id="PF21806"/>
    </source>
</evidence>
<accession>A0ABW5VXX5</accession>
<name>A0ABW5VXX5_9MICO</name>
<evidence type="ECO:0000313" key="2">
    <source>
        <dbReference type="EMBL" id="MFD2796497.1"/>
    </source>
</evidence>
<dbReference type="Proteomes" id="UP001597479">
    <property type="component" value="Unassembled WGS sequence"/>
</dbReference>
<keyword evidence="3" id="KW-1185">Reference proteome</keyword>
<feature type="domain" description="DUF6879" evidence="1">
    <location>
        <begin position="10"/>
        <end position="169"/>
    </location>
</feature>
<reference evidence="3" key="1">
    <citation type="journal article" date="2019" name="Int. J. Syst. Evol. Microbiol.">
        <title>The Global Catalogue of Microorganisms (GCM) 10K type strain sequencing project: providing services to taxonomists for standard genome sequencing and annotation.</title>
        <authorList>
            <consortium name="The Broad Institute Genomics Platform"/>
            <consortium name="The Broad Institute Genome Sequencing Center for Infectious Disease"/>
            <person name="Wu L."/>
            <person name="Ma J."/>
        </authorList>
    </citation>
    <scope>NUCLEOTIDE SEQUENCE [LARGE SCALE GENOMIC DNA]</scope>
    <source>
        <strain evidence="3">CCM 7044</strain>
    </source>
</reference>
<sequence>MTDLILIGPEWRNLFETFEHTAFRLEVREAYNVPSEREPMRRFLAGDANPDWLSDWLIDIRKDTDDGKVYRRVRVVSLPLSDYSRFGLTFSKCNNDAGEDIRYLLRDNANELPTFDYWLFDSRTVAKMHFGDRDNLLGFELIEEPAVVVELNYWRDAAWHRAMTRDEFASQHLK</sequence>